<dbReference type="InParanoid" id="A0A3B1K8B9"/>
<dbReference type="GO" id="GO:0015074">
    <property type="term" value="P:DNA integration"/>
    <property type="evidence" value="ECO:0007669"/>
    <property type="project" value="InterPro"/>
</dbReference>
<keyword evidence="2" id="KW-0479">Metal-binding</keyword>
<dbReference type="Gene3D" id="4.10.60.10">
    <property type="entry name" value="Zinc finger, CCHC-type"/>
    <property type="match status" value="1"/>
</dbReference>
<dbReference type="AlphaFoldDB" id="A0A3B1K8B9"/>
<accession>A0A3B1K8B9</accession>
<dbReference type="InterPro" id="IPR003309">
    <property type="entry name" value="SCAN_dom"/>
</dbReference>
<dbReference type="Pfam" id="PF00098">
    <property type="entry name" value="zf-CCHC"/>
    <property type="match status" value="1"/>
</dbReference>
<feature type="domain" description="Integrase catalytic" evidence="6">
    <location>
        <begin position="806"/>
        <end position="964"/>
    </location>
</feature>
<sequence length="1157" mass="127952">MALSGSLAAFVQAPSVDLLNVCRKDVLLEIAQHFGISVSKSLVKRELKRIVMEGLVDLGVLASSVEGDTTVASATSASSPISEKPVAVTPASQPVEPPVVQEIVQTLPGTRATLPRFDPFSPLETGSDSREKALVKVRVARLQFESEEKRQKLEMEKELAIRRMELDVEREVRLRELELGVKRSTSNPVVQKVSSPAVVELAASEAIEASSQTPCPSTSSESHSSSLNVSKLIALVPPFRETEVDTYFCVFERIALALSWPKDLWTLLLQCKLTGKAQDVLSSLSLNDSLDYDIVKTAVLRAYELVPEAYRQRFRNCRKGSSQTFVEFSREKLQLFDKWCAASKVDDYDKLRELILLEEFKTCLPESVVVYLNERHVKSVSEAAVLADEYVLTHRSVFKPVKSKSGEVKAAAEQPQPRQSNFPTRLSRDQAECYYCHKPGHIAVDCPALKRKQEREAVSGEVRKGVAFVKTVDPVLDYSVGDLVSDDYRPFVSKGFVSLGDKQSPVQILRDTGAALTLMLADVLPSQPELSFCGSHALCQGIDMSYMKVPLHEVYLKSDLVSGHFKVGVCSALPVKGVQLILGNDIAGGRVVPVPEVIDKPSPNGSVEHCSAIENLPMCAVTRAQSQKYSDAPSLSDTFLARDNPLIDFSVKLIPVSEYSDVQRSAGSDASVSRECLIKAQQTDPSLAKYLSLSSTNVLVDKKVGFYFEHGVLMRKWTPRENEGVDDVCQIVVPSDYRPQVLQLAHDHPWSGHQGIAKTYARVLRHFFWPALKQDVTVFCRSCDVCQRTGKPNQVIPLAPLHPIPAVGEPFERVLVDCVGPLPRTKSGNQFLLTVMCAATRFPEAFPLRKISAPSVLKALTKFFSIFGLPKIIQTDQGTNFMSRVFSQVMKTLQIKHVVSSSYHPESQGALERFHQTLKSMLRKYCLDSGRQWDDGVPFALFATREAVQESLGFSPAQLVFGHSVRGPLKLLKESFLSDKKEETNVLDYVSKFREHLHAACQAAKTALCSVQGKMKQHYDRKTVPRQFQPGDKVLVLLPLLGSSLSAKFSGPYVIQQKLSETDYVVKTPDRNRKSRVCHINMLKSYVDREVPEVMSKDQVKVSSLCETAVPVAVSKVTSQESCVQDTDGLVPPQVGSVGARLSNSEMLCNLSSLLHI</sequence>
<dbReference type="FunFam" id="1.10.340.70:FF:000001">
    <property type="entry name" value="Retrovirus-related Pol polyprotein from transposon gypsy-like Protein"/>
    <property type="match status" value="1"/>
</dbReference>
<dbReference type="SUPFAM" id="SSF57756">
    <property type="entry name" value="Retrovirus zinc finger-like domains"/>
    <property type="match status" value="1"/>
</dbReference>
<keyword evidence="2" id="KW-0863">Zinc-finger</keyword>
<name>A0A3B1K8B9_ASTMX</name>
<dbReference type="Gene3D" id="1.10.4020.10">
    <property type="entry name" value="DNA breaking-rejoining enzymes"/>
    <property type="match status" value="1"/>
</dbReference>
<dbReference type="SMART" id="SM00343">
    <property type="entry name" value="ZnF_C2HC"/>
    <property type="match status" value="1"/>
</dbReference>
<dbReference type="InterPro" id="IPR036397">
    <property type="entry name" value="RNaseH_sf"/>
</dbReference>
<dbReference type="PANTHER" id="PTHR46888:SF13">
    <property type="entry name" value="RIBONUCLEASE H"/>
    <property type="match status" value="1"/>
</dbReference>
<feature type="domain" description="SCAN box" evidence="5">
    <location>
        <begin position="311"/>
        <end position="389"/>
    </location>
</feature>
<dbReference type="InterPro" id="IPR038269">
    <property type="entry name" value="SCAN_sf"/>
</dbReference>
<dbReference type="Pfam" id="PF02023">
    <property type="entry name" value="SCAN"/>
    <property type="match status" value="1"/>
</dbReference>
<dbReference type="GO" id="GO:0003676">
    <property type="term" value="F:nucleic acid binding"/>
    <property type="evidence" value="ECO:0007669"/>
    <property type="project" value="InterPro"/>
</dbReference>
<dbReference type="Proteomes" id="UP000018467">
    <property type="component" value="Unassembled WGS sequence"/>
</dbReference>
<protein>
    <recommendedName>
        <fullName evidence="1">Gypsy retrotransposon integrase-like protein 1</fullName>
    </recommendedName>
</protein>
<dbReference type="Pfam" id="PF00665">
    <property type="entry name" value="rve"/>
    <property type="match status" value="1"/>
</dbReference>
<evidence type="ECO:0000256" key="1">
    <source>
        <dbReference type="ARBA" id="ARBA00039658"/>
    </source>
</evidence>
<reference evidence="7" key="3">
    <citation type="submission" date="2025-08" db="UniProtKB">
        <authorList>
            <consortium name="Ensembl"/>
        </authorList>
    </citation>
    <scope>IDENTIFICATION</scope>
</reference>
<feature type="domain" description="CCHC-type" evidence="4">
    <location>
        <begin position="433"/>
        <end position="447"/>
    </location>
</feature>
<dbReference type="Gene3D" id="3.30.420.10">
    <property type="entry name" value="Ribonuclease H-like superfamily/Ribonuclease H"/>
    <property type="match status" value="1"/>
</dbReference>
<reference evidence="7" key="4">
    <citation type="submission" date="2025-09" db="UniProtKB">
        <authorList>
            <consortium name="Ensembl"/>
        </authorList>
    </citation>
    <scope>IDENTIFICATION</scope>
</reference>
<reference evidence="8" key="1">
    <citation type="submission" date="2013-03" db="EMBL/GenBank/DDBJ databases">
        <authorList>
            <person name="Jeffery W."/>
            <person name="Warren W."/>
            <person name="Wilson R.K."/>
        </authorList>
    </citation>
    <scope>NUCLEOTIDE SEQUENCE</scope>
    <source>
        <strain evidence="8">female</strain>
    </source>
</reference>
<dbReference type="GO" id="GO:0008270">
    <property type="term" value="F:zinc ion binding"/>
    <property type="evidence" value="ECO:0007669"/>
    <property type="project" value="UniProtKB-KW"/>
</dbReference>
<feature type="region of interest" description="Disordered" evidence="3">
    <location>
        <begin position="73"/>
        <end position="93"/>
    </location>
</feature>
<dbReference type="FunFam" id="3.30.420.10:FF:000032">
    <property type="entry name" value="Retrovirus-related Pol polyprotein from transposon 297-like Protein"/>
    <property type="match status" value="1"/>
</dbReference>
<evidence type="ECO:0000259" key="4">
    <source>
        <dbReference type="PROSITE" id="PS50158"/>
    </source>
</evidence>
<dbReference type="Gene3D" id="1.10.340.70">
    <property type="match status" value="1"/>
</dbReference>
<evidence type="ECO:0000259" key="6">
    <source>
        <dbReference type="PROSITE" id="PS50994"/>
    </source>
</evidence>
<dbReference type="SUPFAM" id="SSF47353">
    <property type="entry name" value="Retrovirus capsid dimerization domain-like"/>
    <property type="match status" value="1"/>
</dbReference>
<dbReference type="InterPro" id="IPR041588">
    <property type="entry name" value="Integrase_H2C2"/>
</dbReference>
<evidence type="ECO:0000259" key="5">
    <source>
        <dbReference type="PROSITE" id="PS50804"/>
    </source>
</evidence>
<dbReference type="Ensembl" id="ENSAMXT00000031772.1">
    <property type="protein sequence ID" value="ENSAMXP00000050330.1"/>
    <property type="gene ID" value="ENSAMXG00000041112.1"/>
</dbReference>
<evidence type="ECO:0000256" key="3">
    <source>
        <dbReference type="SAM" id="MobiDB-lite"/>
    </source>
</evidence>
<keyword evidence="8" id="KW-1185">Reference proteome</keyword>
<evidence type="ECO:0000313" key="7">
    <source>
        <dbReference type="Ensembl" id="ENSAMXP00000050330.1"/>
    </source>
</evidence>
<dbReference type="InterPro" id="IPR054465">
    <property type="entry name" value="Integrase_p58-like_C"/>
</dbReference>
<keyword evidence="2" id="KW-0862">Zinc</keyword>
<evidence type="ECO:0000256" key="2">
    <source>
        <dbReference type="PROSITE-ProRule" id="PRU00047"/>
    </source>
</evidence>
<dbReference type="InterPro" id="IPR001584">
    <property type="entry name" value="Integrase_cat-core"/>
</dbReference>
<dbReference type="InterPro" id="IPR036875">
    <property type="entry name" value="Znf_CCHC_sf"/>
</dbReference>
<proteinExistence type="predicted"/>
<dbReference type="PANTHER" id="PTHR46888">
    <property type="entry name" value="ZINC KNUCKLE DOMAINCONTAINING PROTEIN-RELATED"/>
    <property type="match status" value="1"/>
</dbReference>
<dbReference type="PROSITE" id="PS50158">
    <property type="entry name" value="ZF_CCHC"/>
    <property type="match status" value="1"/>
</dbReference>
<dbReference type="Pfam" id="PF17921">
    <property type="entry name" value="Integrase_H2C2"/>
    <property type="match status" value="1"/>
</dbReference>
<dbReference type="Pfam" id="PF22938">
    <property type="entry name" value="Integrase_p58_C"/>
    <property type="match status" value="1"/>
</dbReference>
<dbReference type="InterPro" id="IPR012337">
    <property type="entry name" value="RNaseH-like_sf"/>
</dbReference>
<dbReference type="SUPFAM" id="SSF53098">
    <property type="entry name" value="Ribonuclease H-like"/>
    <property type="match status" value="1"/>
</dbReference>
<dbReference type="InterPro" id="IPR001878">
    <property type="entry name" value="Znf_CCHC"/>
</dbReference>
<evidence type="ECO:0000313" key="8">
    <source>
        <dbReference type="Proteomes" id="UP000018467"/>
    </source>
</evidence>
<organism evidence="7 8">
    <name type="scientific">Astyanax mexicanus</name>
    <name type="common">Blind cave fish</name>
    <name type="synonym">Astyanax fasciatus mexicanus</name>
    <dbReference type="NCBI Taxonomy" id="7994"/>
    <lineage>
        <taxon>Eukaryota</taxon>
        <taxon>Metazoa</taxon>
        <taxon>Chordata</taxon>
        <taxon>Craniata</taxon>
        <taxon>Vertebrata</taxon>
        <taxon>Euteleostomi</taxon>
        <taxon>Actinopterygii</taxon>
        <taxon>Neopterygii</taxon>
        <taxon>Teleostei</taxon>
        <taxon>Ostariophysi</taxon>
        <taxon>Characiformes</taxon>
        <taxon>Characoidei</taxon>
        <taxon>Acestrorhamphidae</taxon>
        <taxon>Acestrorhamphinae</taxon>
        <taxon>Astyanax</taxon>
    </lineage>
</organism>
<dbReference type="PROSITE" id="PS50804">
    <property type="entry name" value="SCAN_BOX"/>
    <property type="match status" value="1"/>
</dbReference>
<reference evidence="8" key="2">
    <citation type="journal article" date="2014" name="Nat. Commun.">
        <title>The cavefish genome reveals candidate genes for eye loss.</title>
        <authorList>
            <person name="McGaugh S.E."/>
            <person name="Gross J.B."/>
            <person name="Aken B."/>
            <person name="Blin M."/>
            <person name="Borowsky R."/>
            <person name="Chalopin D."/>
            <person name="Hinaux H."/>
            <person name="Jeffery W.R."/>
            <person name="Keene A."/>
            <person name="Ma L."/>
            <person name="Minx P."/>
            <person name="Murphy D."/>
            <person name="O'Quin K.E."/>
            <person name="Retaux S."/>
            <person name="Rohner N."/>
            <person name="Searle S.M."/>
            <person name="Stahl B.A."/>
            <person name="Tabin C."/>
            <person name="Volff J.N."/>
            <person name="Yoshizawa M."/>
            <person name="Warren W.C."/>
        </authorList>
    </citation>
    <scope>NUCLEOTIDE SEQUENCE [LARGE SCALE GENOMIC DNA]</scope>
    <source>
        <strain evidence="8">female</strain>
    </source>
</reference>
<dbReference type="Bgee" id="ENSAMXG00000041112">
    <property type="expression patterns" value="Expressed in zone of skin and 5 other cell types or tissues"/>
</dbReference>
<dbReference type="GeneTree" id="ENSGT01050000244855"/>
<dbReference type="PROSITE" id="PS50994">
    <property type="entry name" value="INTEGRASE"/>
    <property type="match status" value="1"/>
</dbReference>